<dbReference type="InterPro" id="IPR000175">
    <property type="entry name" value="Na/ntran_symport"/>
</dbReference>
<keyword evidence="5 7" id="KW-0472">Membrane</keyword>
<dbReference type="SUPFAM" id="SSF161070">
    <property type="entry name" value="SNF-like"/>
    <property type="match status" value="1"/>
</dbReference>
<dbReference type="InterPro" id="IPR037272">
    <property type="entry name" value="SNS_sf"/>
</dbReference>
<evidence type="ECO:0000256" key="4">
    <source>
        <dbReference type="ARBA" id="ARBA00022989"/>
    </source>
</evidence>
<reference evidence="9" key="1">
    <citation type="submission" date="2017-11" db="EMBL/GenBank/DDBJ databases">
        <authorList>
            <person name="Lima N.C."/>
            <person name="Parody-Merino A.M."/>
            <person name="Battley P.F."/>
            <person name="Fidler A.E."/>
            <person name="Prosdocimi F."/>
        </authorList>
    </citation>
    <scope>NUCLEOTIDE SEQUENCE [LARGE SCALE GENOMIC DNA]</scope>
</reference>
<reference evidence="9" key="2">
    <citation type="submission" date="2017-12" db="EMBL/GenBank/DDBJ databases">
        <title>Genome sequence of the Bar-tailed Godwit (Limosa lapponica baueri).</title>
        <authorList>
            <person name="Lima N.C.B."/>
            <person name="Parody-Merino A.M."/>
            <person name="Battley P.F."/>
            <person name="Fidler A.E."/>
            <person name="Prosdocimi F."/>
        </authorList>
    </citation>
    <scope>NUCLEOTIDE SEQUENCE [LARGE SCALE GENOMIC DNA]</scope>
</reference>
<evidence type="ECO:0000256" key="7">
    <source>
        <dbReference type="SAM" id="Phobius"/>
    </source>
</evidence>
<name>A0A2I0T4R5_LIMLA</name>
<dbReference type="Pfam" id="PF00209">
    <property type="entry name" value="SNF"/>
    <property type="match status" value="1"/>
</dbReference>
<keyword evidence="4 7" id="KW-1133">Transmembrane helix</keyword>
<feature type="region of interest" description="Disordered" evidence="6">
    <location>
        <begin position="81"/>
        <end position="105"/>
    </location>
</feature>
<evidence type="ECO:0000256" key="6">
    <source>
        <dbReference type="SAM" id="MobiDB-lite"/>
    </source>
</evidence>
<dbReference type="AlphaFoldDB" id="A0A2I0T4R5"/>
<dbReference type="PANTHER" id="PTHR11616:SF129">
    <property type="entry name" value="TRANSPORTER"/>
    <property type="match status" value="1"/>
</dbReference>
<dbReference type="PROSITE" id="PS50267">
    <property type="entry name" value="NA_NEUROTRAN_SYMP_3"/>
    <property type="match status" value="1"/>
</dbReference>
<evidence type="ECO:0000313" key="8">
    <source>
        <dbReference type="EMBL" id="PKU28779.1"/>
    </source>
</evidence>
<dbReference type="EMBL" id="KZ519237">
    <property type="protein sequence ID" value="PKU28779.1"/>
    <property type="molecule type" value="Genomic_DNA"/>
</dbReference>
<sequence>MLGFTPGMFWKVCWVAISPALLAFIVISSLLDQPPLTLFDYQYPEWSISVGYLIGASSFICIPFYMVYKLVWTPGSLKQVRSGTGSPGDPAWAKGGQGPPLGESWRLGLGNWADG</sequence>
<evidence type="ECO:0000256" key="2">
    <source>
        <dbReference type="ARBA" id="ARBA00022448"/>
    </source>
</evidence>
<keyword evidence="9" id="KW-1185">Reference proteome</keyword>
<dbReference type="GO" id="GO:0043005">
    <property type="term" value="C:neuron projection"/>
    <property type="evidence" value="ECO:0007669"/>
    <property type="project" value="TreeGrafter"/>
</dbReference>
<evidence type="ECO:0000256" key="1">
    <source>
        <dbReference type="ARBA" id="ARBA00004141"/>
    </source>
</evidence>
<dbReference type="PANTHER" id="PTHR11616">
    <property type="entry name" value="SODIUM/CHLORIDE DEPENDENT TRANSPORTER"/>
    <property type="match status" value="1"/>
</dbReference>
<dbReference type="OrthoDB" id="6581954at2759"/>
<keyword evidence="2" id="KW-0813">Transport</keyword>
<dbReference type="GO" id="GO:0006865">
    <property type="term" value="P:amino acid transport"/>
    <property type="evidence" value="ECO:0007669"/>
    <property type="project" value="TreeGrafter"/>
</dbReference>
<dbReference type="GO" id="GO:0005886">
    <property type="term" value="C:plasma membrane"/>
    <property type="evidence" value="ECO:0007669"/>
    <property type="project" value="TreeGrafter"/>
</dbReference>
<proteinExistence type="predicted"/>
<dbReference type="GO" id="GO:0051378">
    <property type="term" value="F:serotonin binding"/>
    <property type="evidence" value="ECO:0007669"/>
    <property type="project" value="TreeGrafter"/>
</dbReference>
<keyword evidence="3 7" id="KW-0812">Transmembrane</keyword>
<feature type="transmembrane region" description="Helical" evidence="7">
    <location>
        <begin position="51"/>
        <end position="71"/>
    </location>
</feature>
<gene>
    <name evidence="8" type="ORF">llap_20918</name>
</gene>
<feature type="transmembrane region" description="Helical" evidence="7">
    <location>
        <begin position="12"/>
        <end position="31"/>
    </location>
</feature>
<evidence type="ECO:0000256" key="3">
    <source>
        <dbReference type="ARBA" id="ARBA00022692"/>
    </source>
</evidence>
<protein>
    <submittedName>
        <fullName evidence="8">Uncharacterized protein</fullName>
    </submittedName>
</protein>
<dbReference type="GO" id="GO:0005335">
    <property type="term" value="F:serotonin:sodium:chloride symporter activity"/>
    <property type="evidence" value="ECO:0007669"/>
    <property type="project" value="TreeGrafter"/>
</dbReference>
<evidence type="ECO:0000256" key="5">
    <source>
        <dbReference type="ARBA" id="ARBA00023136"/>
    </source>
</evidence>
<accession>A0A2I0T4R5</accession>
<evidence type="ECO:0000313" key="9">
    <source>
        <dbReference type="Proteomes" id="UP000233556"/>
    </source>
</evidence>
<organism evidence="8 9">
    <name type="scientific">Limosa lapponica baueri</name>
    <dbReference type="NCBI Taxonomy" id="1758121"/>
    <lineage>
        <taxon>Eukaryota</taxon>
        <taxon>Metazoa</taxon>
        <taxon>Chordata</taxon>
        <taxon>Craniata</taxon>
        <taxon>Vertebrata</taxon>
        <taxon>Euteleostomi</taxon>
        <taxon>Archelosauria</taxon>
        <taxon>Archosauria</taxon>
        <taxon>Dinosauria</taxon>
        <taxon>Saurischia</taxon>
        <taxon>Theropoda</taxon>
        <taxon>Coelurosauria</taxon>
        <taxon>Aves</taxon>
        <taxon>Neognathae</taxon>
        <taxon>Neoaves</taxon>
        <taxon>Charadriiformes</taxon>
        <taxon>Scolopacidae</taxon>
        <taxon>Limosa</taxon>
    </lineage>
</organism>
<dbReference type="Proteomes" id="UP000233556">
    <property type="component" value="Unassembled WGS sequence"/>
</dbReference>
<comment type="subcellular location">
    <subcellularLocation>
        <location evidence="1">Membrane</location>
        <topology evidence="1">Multi-pass membrane protein</topology>
    </subcellularLocation>
</comment>
<dbReference type="GO" id="GO:0098793">
    <property type="term" value="C:presynapse"/>
    <property type="evidence" value="ECO:0007669"/>
    <property type="project" value="GOC"/>
</dbReference>